<accession>A0AAD6VND4</accession>
<dbReference type="PANTHER" id="PTHR43662:SF3">
    <property type="entry name" value="DOMAIN PROTEIN, PUTATIVE (AFU_ORTHOLOGUE AFUA_6G11970)-RELATED"/>
    <property type="match status" value="1"/>
</dbReference>
<evidence type="ECO:0000259" key="1">
    <source>
        <dbReference type="Pfam" id="PF09362"/>
    </source>
</evidence>
<feature type="domain" description="DUF1996" evidence="1">
    <location>
        <begin position="42"/>
        <end position="260"/>
    </location>
</feature>
<keyword evidence="3" id="KW-1185">Reference proteome</keyword>
<evidence type="ECO:0000313" key="2">
    <source>
        <dbReference type="EMBL" id="KAJ7211769.1"/>
    </source>
</evidence>
<dbReference type="PANTHER" id="PTHR43662">
    <property type="match status" value="1"/>
</dbReference>
<dbReference type="AlphaFoldDB" id="A0AAD6VND4"/>
<reference evidence="2" key="1">
    <citation type="submission" date="2023-03" db="EMBL/GenBank/DDBJ databases">
        <title>Massive genome expansion in bonnet fungi (Mycena s.s.) driven by repeated elements and novel gene families across ecological guilds.</title>
        <authorList>
            <consortium name="Lawrence Berkeley National Laboratory"/>
            <person name="Harder C.B."/>
            <person name="Miyauchi S."/>
            <person name="Viragh M."/>
            <person name="Kuo A."/>
            <person name="Thoen E."/>
            <person name="Andreopoulos B."/>
            <person name="Lu D."/>
            <person name="Skrede I."/>
            <person name="Drula E."/>
            <person name="Henrissat B."/>
            <person name="Morin E."/>
            <person name="Kohler A."/>
            <person name="Barry K."/>
            <person name="LaButti K."/>
            <person name="Morin E."/>
            <person name="Salamov A."/>
            <person name="Lipzen A."/>
            <person name="Mereny Z."/>
            <person name="Hegedus B."/>
            <person name="Baldrian P."/>
            <person name="Stursova M."/>
            <person name="Weitz H."/>
            <person name="Taylor A."/>
            <person name="Grigoriev I.V."/>
            <person name="Nagy L.G."/>
            <person name="Martin F."/>
            <person name="Kauserud H."/>
        </authorList>
    </citation>
    <scope>NUCLEOTIDE SEQUENCE</scope>
    <source>
        <strain evidence="2">9144</strain>
    </source>
</reference>
<evidence type="ECO:0000313" key="3">
    <source>
        <dbReference type="Proteomes" id="UP001219525"/>
    </source>
</evidence>
<gene>
    <name evidence="2" type="ORF">GGX14DRAFT_362344</name>
</gene>
<dbReference type="Proteomes" id="UP001219525">
    <property type="component" value="Unassembled WGS sequence"/>
</dbReference>
<sequence length="323" mass="34178">DGVLVTERLDPVVNPGTRLALSLATSTQVSSPTLVSCSYGGTVFGGSNFAALTNTSFLRQGECTTSPIKDDNSVYWNPSLFFQWKNGSFSSVDGNSVMYVDTYLYSDTPGATTSFPDDFRMVGGSPTLRSFNASSVAQRAITFVCLEFDGADVTSNGLPSQACPDGLRAQITFPSCWDGVHTDSADHKSHVAFPSGGPNSGTCSDPKFPKTLPRVFMEMLLDTTAWNNISSQAKNPSQPFVYSMGDPTGFGYNAGFINGWTTSVLQDAVDNCHCSPIGDPTCCSAAGIFTFQQGGQQCHIPSSINEAATGTLPSLPGNNPVVE</sequence>
<organism evidence="2 3">
    <name type="scientific">Mycena pura</name>
    <dbReference type="NCBI Taxonomy" id="153505"/>
    <lineage>
        <taxon>Eukaryota</taxon>
        <taxon>Fungi</taxon>
        <taxon>Dikarya</taxon>
        <taxon>Basidiomycota</taxon>
        <taxon>Agaricomycotina</taxon>
        <taxon>Agaricomycetes</taxon>
        <taxon>Agaricomycetidae</taxon>
        <taxon>Agaricales</taxon>
        <taxon>Marasmiineae</taxon>
        <taxon>Mycenaceae</taxon>
        <taxon>Mycena</taxon>
    </lineage>
</organism>
<proteinExistence type="predicted"/>
<comment type="caution">
    <text evidence="2">The sequence shown here is derived from an EMBL/GenBank/DDBJ whole genome shotgun (WGS) entry which is preliminary data.</text>
</comment>
<feature type="non-terminal residue" evidence="2">
    <location>
        <position position="323"/>
    </location>
</feature>
<dbReference type="EMBL" id="JARJCW010000025">
    <property type="protein sequence ID" value="KAJ7211769.1"/>
    <property type="molecule type" value="Genomic_DNA"/>
</dbReference>
<dbReference type="Pfam" id="PF09362">
    <property type="entry name" value="DUF1996"/>
    <property type="match status" value="1"/>
</dbReference>
<dbReference type="InterPro" id="IPR018535">
    <property type="entry name" value="DUF1996"/>
</dbReference>
<protein>
    <recommendedName>
        <fullName evidence="1">DUF1996 domain-containing protein</fullName>
    </recommendedName>
</protein>
<name>A0AAD6VND4_9AGAR</name>